<dbReference type="PANTHER" id="PTHR35889:SF3">
    <property type="entry name" value="F-BOX DOMAIN-CONTAINING PROTEIN"/>
    <property type="match status" value="1"/>
</dbReference>
<dbReference type="SUPFAM" id="SSF49373">
    <property type="entry name" value="Invasin/intimin cell-adhesion fragments"/>
    <property type="match status" value="1"/>
</dbReference>
<dbReference type="RefSeq" id="WP_145367811.1">
    <property type="nucleotide sequence ID" value="NZ_CP036275.1"/>
</dbReference>
<feature type="domain" description="BIG2" evidence="2">
    <location>
        <begin position="232"/>
        <end position="314"/>
    </location>
</feature>
<feature type="domain" description="BIG2" evidence="2">
    <location>
        <begin position="33"/>
        <end position="114"/>
    </location>
</feature>
<accession>A0A517Z3M9</accession>
<dbReference type="Gene3D" id="2.60.40.1080">
    <property type="match status" value="2"/>
</dbReference>
<keyword evidence="1" id="KW-0732">Signal</keyword>
<dbReference type="Pfam" id="PF07583">
    <property type="entry name" value="PSCyt2"/>
    <property type="match status" value="1"/>
</dbReference>
<dbReference type="InterPro" id="IPR011444">
    <property type="entry name" value="DUF1549"/>
</dbReference>
<sequence precursor="true">MTHRSFRSLHLVCGFALLLPLAGTSLAADVSTSPQRLELVPASFTLQGPRSQQQLVCSGTFAAEELRDLTGTVSFESSDTAVVTIDGSIVKPVGNGTAVVTARTAGLTATAQVEVTDFGTADPVSFKTEMLAALTKAGCNMGACHGSPSGKGGFRLSLRGYDPPLDLLTLRTEFYGRRANVMRPDDSLLLKKPLMEVAHGGGRRLLKGDPAHFVLRQWIAEGMSLDDPAEPDLQKIEVYPPKRVFQQAGTRQQLVVQGYFSDGSVRDMTALADFSSSAEDVASVSAEGLVEKSGRGETAVLVRYLDKMATSYITFLEDVEGFAWSEPEAENFIDRLVNAKLRQLQIPPADLCSDEEFLRRAYLDAVGRLPHLEETEQFLNDPGEDKRERLVDRLLDSTDHAAFWTLRWADVLRINSGKLKTAGVYKFNRWLYEGVLNDLPMDEFARQLLTATGSVYENPASNYWRASRDPSDAVETTAQLFLGIRIQCAKCHNHPFERWTQDNYYGVAAAFARVGRKAGRTPDEEIIFVQDSGEVTQPRTGQTMPVHLLLKGDVTVPAGEDRREVFADWLTDPENPFFARSTVNRVWGHLLGRGIVEPVDDFRDSNPPSNAPLLDELARQFVAHGYSRKWLIRTVMNSRTYQRSARMTPLNRDDELYFSHATTRMLSAEQLLDAICVVTDVPEKFPGVPAGTPASQLPEPPSDHYFLKIFGQPQREMACECERSSESNLSQALQMINGPTVHNKLRNDKGRIARMMAEGKSDEEIVTALYLAAVARYPVTEELAAARRHIESSDNRRQALEDVGWAVLNSKEFLFQH</sequence>
<evidence type="ECO:0000256" key="1">
    <source>
        <dbReference type="SAM" id="SignalP"/>
    </source>
</evidence>
<dbReference type="AlphaFoldDB" id="A0A517Z3M9"/>
<dbReference type="InterPro" id="IPR022655">
    <property type="entry name" value="DUF1553"/>
</dbReference>
<dbReference type="EMBL" id="CP036275">
    <property type="protein sequence ID" value="QDU37099.1"/>
    <property type="molecule type" value="Genomic_DNA"/>
</dbReference>
<reference evidence="3 4" key="1">
    <citation type="submission" date="2019-02" db="EMBL/GenBank/DDBJ databases">
        <title>Deep-cultivation of Planctomycetes and their phenomic and genomic characterization uncovers novel biology.</title>
        <authorList>
            <person name="Wiegand S."/>
            <person name="Jogler M."/>
            <person name="Boedeker C."/>
            <person name="Pinto D."/>
            <person name="Vollmers J."/>
            <person name="Rivas-Marin E."/>
            <person name="Kohn T."/>
            <person name="Peeters S.H."/>
            <person name="Heuer A."/>
            <person name="Rast P."/>
            <person name="Oberbeckmann S."/>
            <person name="Bunk B."/>
            <person name="Jeske O."/>
            <person name="Meyerdierks A."/>
            <person name="Storesund J.E."/>
            <person name="Kallscheuer N."/>
            <person name="Luecker S."/>
            <person name="Lage O.M."/>
            <person name="Pohl T."/>
            <person name="Merkel B.J."/>
            <person name="Hornburger P."/>
            <person name="Mueller R.-W."/>
            <person name="Bruemmer F."/>
            <person name="Labrenz M."/>
            <person name="Spormann A.M."/>
            <person name="Op den Camp H."/>
            <person name="Overmann J."/>
            <person name="Amann R."/>
            <person name="Jetten M.S.M."/>
            <person name="Mascher T."/>
            <person name="Medema M.H."/>
            <person name="Devos D.P."/>
            <person name="Kaster A.-K."/>
            <person name="Ovreas L."/>
            <person name="Rohde M."/>
            <person name="Galperin M.Y."/>
            <person name="Jogler C."/>
        </authorList>
    </citation>
    <scope>NUCLEOTIDE SEQUENCE [LARGE SCALE GENOMIC DNA]</scope>
    <source>
        <strain evidence="3 4">Mal4</strain>
    </source>
</reference>
<dbReference type="PANTHER" id="PTHR35889">
    <property type="entry name" value="CYCLOINULO-OLIGOSACCHARIDE FRUCTANOTRANSFERASE-RELATED"/>
    <property type="match status" value="1"/>
</dbReference>
<dbReference type="Pfam" id="PF07587">
    <property type="entry name" value="PSD1"/>
    <property type="match status" value="1"/>
</dbReference>
<evidence type="ECO:0000313" key="4">
    <source>
        <dbReference type="Proteomes" id="UP000320496"/>
    </source>
</evidence>
<dbReference type="InterPro" id="IPR008964">
    <property type="entry name" value="Invasin/intimin_cell_adhesion"/>
</dbReference>
<evidence type="ECO:0000259" key="2">
    <source>
        <dbReference type="SMART" id="SM00635"/>
    </source>
</evidence>
<feature type="chain" id="PRO_5022066592" evidence="1">
    <location>
        <begin position="28"/>
        <end position="817"/>
    </location>
</feature>
<name>A0A517Z3M9_9PLAN</name>
<proteinExistence type="predicted"/>
<organism evidence="3 4">
    <name type="scientific">Maioricimonas rarisocia</name>
    <dbReference type="NCBI Taxonomy" id="2528026"/>
    <lineage>
        <taxon>Bacteria</taxon>
        <taxon>Pseudomonadati</taxon>
        <taxon>Planctomycetota</taxon>
        <taxon>Planctomycetia</taxon>
        <taxon>Planctomycetales</taxon>
        <taxon>Planctomycetaceae</taxon>
        <taxon>Maioricimonas</taxon>
    </lineage>
</organism>
<gene>
    <name evidence="3" type="ORF">Mal4_14020</name>
</gene>
<protein>
    <submittedName>
        <fullName evidence="3">Bacterial Ig-like domain (Group 2)</fullName>
    </submittedName>
</protein>
<dbReference type="Proteomes" id="UP000320496">
    <property type="component" value="Chromosome"/>
</dbReference>
<keyword evidence="4" id="KW-1185">Reference proteome</keyword>
<dbReference type="OrthoDB" id="289126at2"/>
<evidence type="ECO:0000313" key="3">
    <source>
        <dbReference type="EMBL" id="QDU37099.1"/>
    </source>
</evidence>
<dbReference type="SMART" id="SM00635">
    <property type="entry name" value="BID_2"/>
    <property type="match status" value="2"/>
</dbReference>
<feature type="signal peptide" evidence="1">
    <location>
        <begin position="1"/>
        <end position="27"/>
    </location>
</feature>
<dbReference type="InterPro" id="IPR003343">
    <property type="entry name" value="Big_2"/>
</dbReference>
<dbReference type="KEGG" id="mri:Mal4_14020"/>